<gene>
    <name evidence="1" type="ORF">O6H91_17G070800</name>
</gene>
<proteinExistence type="predicted"/>
<keyword evidence="2" id="KW-1185">Reference proteome</keyword>
<dbReference type="Proteomes" id="UP001162992">
    <property type="component" value="Chromosome 17"/>
</dbReference>
<name>A0ACC2B7Z0_DIPCM</name>
<reference evidence="2" key="1">
    <citation type="journal article" date="2024" name="Proc. Natl. Acad. Sci. U.S.A.">
        <title>Extraordinary preservation of gene collinearity over three hundred million years revealed in homosporous lycophytes.</title>
        <authorList>
            <person name="Li C."/>
            <person name="Wickell D."/>
            <person name="Kuo L.Y."/>
            <person name="Chen X."/>
            <person name="Nie B."/>
            <person name="Liao X."/>
            <person name="Peng D."/>
            <person name="Ji J."/>
            <person name="Jenkins J."/>
            <person name="Williams M."/>
            <person name="Shu S."/>
            <person name="Plott C."/>
            <person name="Barry K."/>
            <person name="Rajasekar S."/>
            <person name="Grimwood J."/>
            <person name="Han X."/>
            <person name="Sun S."/>
            <person name="Hou Z."/>
            <person name="He W."/>
            <person name="Dai G."/>
            <person name="Sun C."/>
            <person name="Schmutz J."/>
            <person name="Leebens-Mack J.H."/>
            <person name="Li F.W."/>
            <person name="Wang L."/>
        </authorList>
    </citation>
    <scope>NUCLEOTIDE SEQUENCE [LARGE SCALE GENOMIC DNA]</scope>
    <source>
        <strain evidence="2">cv. PW_Plant_1</strain>
    </source>
</reference>
<protein>
    <submittedName>
        <fullName evidence="1">Uncharacterized protein</fullName>
    </submittedName>
</protein>
<evidence type="ECO:0000313" key="2">
    <source>
        <dbReference type="Proteomes" id="UP001162992"/>
    </source>
</evidence>
<sequence length="1088" mass="121920">MMQMLGFGGGGVGGGGGNTPKAKSTDGGAGVTPASPSEAAPLKAMRLVYYDEKGKFKMDAEAVAALQLAKEPLGVVAVCGRSRQGKSYILNQLLGRSRGFKVAPTHRPCTKGLWMWSAPLRRTAADGSEYNLLLLDSEGIDAYDQTGTYSTQIFSLAVLLSSMFVYNQMGGIDEAALDRLSLVTEMTKHIRVRASQKQTDADEMGQFSPVFLWLLRDFYLDLTEDGRKITPKEYLESALQPTSGSGKAISAKNEIRDSIRSLFPDRHCYALVRPMSNERELQKLDQVPAERLRPEFQTGLDHLAKFIFERTRPKQVGSIVMTGPILAGLTQSFLDAINAGAVPTIATSWQNVEENECRRAYDSAVAAYLRSSNDAAPADQYASRLILLQMALQEAHDSAWQAALSVYNYEAVGAGPVRTKYERSLQNSLKKHFEEYKKQVSMQSELKCVRAIETMEDKLRAASHTPSATFGSTLDLLNGLLLEYDQVAFGSSKWQKLVKFLQQSLEGSLFDVVKRASDQAATQIAALELRCQSLEEKASLIDKQVDASRKDAVGWKRRYESAMTDYKSTSEVTSSQYLALQNKLMKVEEKAASLSQQLDATVKEAAEWRNKYTDFTAERRTEEERSGTQYSTLQSKYSAVEARLAAAREQAVAAKEEAAEWRRKHESALAEARTAIEKENAIRDRASRHAQRREDSLRVEYAAILAQKDAESREQLGKLDQNEHYIAELNSRLKDQDSKVTVQQKEIETLQAEVAELQVEGCNAKSTAQSLERELESTRQERGYSDERVHALQKRLEEAEVKSKVLEKEARRAAEEADKSRDAATSFEREKLEALRLAMERLAAIERTESHAKSLEREKEELLQEIERSKFKHREASAKAESLENGLLERDHEMEELLNSAHEQRSNTVHILESLLASERAAHAEASSRADTLSVQLQTVQSKLDAVQHELTTSRLNEHASETKIRTLQSETPRSRRFSLEDFEARVSAHNVDTDAKNGSNRKRLKIDLNAENGSSRGLTPKDSESMFGNEEDNASTDIRDSKEYLKFTIQKLKQDLTKAGHSEEILQLRNPSKKDLLNLYEKLILQK</sequence>
<organism evidence="1 2">
    <name type="scientific">Diphasiastrum complanatum</name>
    <name type="common">Issler's clubmoss</name>
    <name type="synonym">Lycopodium complanatum</name>
    <dbReference type="NCBI Taxonomy" id="34168"/>
    <lineage>
        <taxon>Eukaryota</taxon>
        <taxon>Viridiplantae</taxon>
        <taxon>Streptophyta</taxon>
        <taxon>Embryophyta</taxon>
        <taxon>Tracheophyta</taxon>
        <taxon>Lycopodiopsida</taxon>
        <taxon>Lycopodiales</taxon>
        <taxon>Lycopodiaceae</taxon>
        <taxon>Lycopodioideae</taxon>
        <taxon>Diphasiastrum</taxon>
    </lineage>
</organism>
<evidence type="ECO:0000313" key="1">
    <source>
        <dbReference type="EMBL" id="KAJ7525866.1"/>
    </source>
</evidence>
<comment type="caution">
    <text evidence="1">The sequence shown here is derived from an EMBL/GenBank/DDBJ whole genome shotgun (WGS) entry which is preliminary data.</text>
</comment>
<accession>A0ACC2B7Z0</accession>
<dbReference type="EMBL" id="CM055108">
    <property type="protein sequence ID" value="KAJ7525866.1"/>
    <property type="molecule type" value="Genomic_DNA"/>
</dbReference>